<reference evidence="1" key="1">
    <citation type="journal article" date="2023" name="Int. J. Syst. Evol. Microbiol.">
        <title>Methylocystis iwaonis sp. nov., a type II methane-oxidizing bacterium from surface soil of a rice paddy field in Japan, and emended description of the genus Methylocystis (ex Whittenbury et al. 1970) Bowman et al. 1993.</title>
        <authorList>
            <person name="Kaise H."/>
            <person name="Sawadogo J.B."/>
            <person name="Alam M.S."/>
            <person name="Ueno C."/>
            <person name="Dianou D."/>
            <person name="Shinjo R."/>
            <person name="Asakawa S."/>
        </authorList>
    </citation>
    <scope>NUCLEOTIDE SEQUENCE</scope>
    <source>
        <strain evidence="1">LMG27198</strain>
    </source>
</reference>
<evidence type="ECO:0000313" key="2">
    <source>
        <dbReference type="Proteomes" id="UP001144323"/>
    </source>
</evidence>
<dbReference type="AlphaFoldDB" id="A0A9W6LUV9"/>
<organism evidence="1 2">
    <name type="scientific">Methylocystis echinoides</name>
    <dbReference type="NCBI Taxonomy" id="29468"/>
    <lineage>
        <taxon>Bacteria</taxon>
        <taxon>Pseudomonadati</taxon>
        <taxon>Pseudomonadota</taxon>
        <taxon>Alphaproteobacteria</taxon>
        <taxon>Hyphomicrobiales</taxon>
        <taxon>Methylocystaceae</taxon>
        <taxon>Methylocystis</taxon>
    </lineage>
</organism>
<comment type="caution">
    <text evidence="1">The sequence shown here is derived from an EMBL/GenBank/DDBJ whole genome shotgun (WGS) entry which is preliminary data.</text>
</comment>
<sequence>MSRIIAFRIGIGLLVLLAFCLLWSLAYEVVVALRWAPHRFPSEGASRWALFAMQNADRSADFFLVAWRHFYERLVYPPTRAEALIRAGYAAAAVVALGAARRSG</sequence>
<proteinExistence type="predicted"/>
<dbReference type="Proteomes" id="UP001144323">
    <property type="component" value="Unassembled WGS sequence"/>
</dbReference>
<protein>
    <submittedName>
        <fullName evidence="1">Uncharacterized protein</fullName>
    </submittedName>
</protein>
<accession>A0A9W6LUV9</accession>
<keyword evidence="2" id="KW-1185">Reference proteome</keyword>
<dbReference type="EMBL" id="BSEC01000006">
    <property type="protein sequence ID" value="GLI95977.1"/>
    <property type="molecule type" value="Genomic_DNA"/>
</dbReference>
<dbReference type="RefSeq" id="WP_281807081.1">
    <property type="nucleotide sequence ID" value="NZ_BSEC01000006.1"/>
</dbReference>
<gene>
    <name evidence="1" type="ORF">LMG27198_49690</name>
</gene>
<name>A0A9W6LUV9_9HYPH</name>
<evidence type="ECO:0000313" key="1">
    <source>
        <dbReference type="EMBL" id="GLI95977.1"/>
    </source>
</evidence>